<evidence type="ECO:0000256" key="13">
    <source>
        <dbReference type="ARBA" id="ARBA00023235"/>
    </source>
</evidence>
<gene>
    <name evidence="20" type="ORF">JOQ06_006592</name>
</gene>
<dbReference type="Proteomes" id="UP001219934">
    <property type="component" value="Unassembled WGS sequence"/>
</dbReference>
<dbReference type="Pfam" id="PF23116">
    <property type="entry name" value="HHD_RTEL1"/>
    <property type="match status" value="2"/>
</dbReference>
<keyword evidence="13" id="KW-0413">Isomerase</keyword>
<accession>A0AAD6AXB2</accession>
<keyword evidence="17" id="KW-0175">Coiled coil</keyword>
<dbReference type="FunFam" id="3.40.50.300:FF:000431">
    <property type="entry name" value="Regulator of telomere elongation helicase 1"/>
    <property type="match status" value="1"/>
</dbReference>
<dbReference type="InterPro" id="IPR049909">
    <property type="entry name" value="Rtel1_HHD"/>
</dbReference>
<keyword evidence="11" id="KW-0238">DNA-binding</keyword>
<dbReference type="PROSITE" id="PS51193">
    <property type="entry name" value="HELICASE_ATP_BIND_2"/>
    <property type="match status" value="1"/>
</dbReference>
<dbReference type="GO" id="GO:0005524">
    <property type="term" value="F:ATP binding"/>
    <property type="evidence" value="ECO:0007669"/>
    <property type="project" value="UniProtKB-KW"/>
</dbReference>
<evidence type="ECO:0000256" key="9">
    <source>
        <dbReference type="ARBA" id="ARBA00023004"/>
    </source>
</evidence>
<feature type="non-terminal residue" evidence="20">
    <location>
        <position position="1879"/>
    </location>
</feature>
<keyword evidence="14" id="KW-0539">Nucleus</keyword>
<dbReference type="GO" id="GO:1904430">
    <property type="term" value="P:negative regulation of t-circle formation"/>
    <property type="evidence" value="ECO:0007669"/>
    <property type="project" value="TreeGrafter"/>
</dbReference>
<dbReference type="CDD" id="cd18788">
    <property type="entry name" value="SF2_C_XPD"/>
    <property type="match status" value="1"/>
</dbReference>
<protein>
    <recommendedName>
        <fullName evidence="16">Regulator of telomere elongation helicase 1 homolog</fullName>
    </recommendedName>
</protein>
<dbReference type="PANTHER" id="PTHR11472">
    <property type="entry name" value="DNA REPAIR DEAD HELICASE RAD3/XP-D SUBFAMILY MEMBER"/>
    <property type="match status" value="1"/>
</dbReference>
<comment type="catalytic activity">
    <reaction evidence="15">
        <text>ATP + H2O = ADP + phosphate + H(+)</text>
        <dbReference type="Rhea" id="RHEA:13065"/>
        <dbReference type="ChEBI" id="CHEBI:15377"/>
        <dbReference type="ChEBI" id="CHEBI:15378"/>
        <dbReference type="ChEBI" id="CHEBI:30616"/>
        <dbReference type="ChEBI" id="CHEBI:43474"/>
        <dbReference type="ChEBI" id="CHEBI:456216"/>
    </reaction>
</comment>
<dbReference type="GO" id="GO:0006281">
    <property type="term" value="P:DNA repair"/>
    <property type="evidence" value="ECO:0007669"/>
    <property type="project" value="UniProtKB-KW"/>
</dbReference>
<dbReference type="InterPro" id="IPR006555">
    <property type="entry name" value="ATP-dep_Helicase_C"/>
</dbReference>
<dbReference type="InterPro" id="IPR030845">
    <property type="entry name" value="RTEL1"/>
</dbReference>
<dbReference type="GO" id="GO:0003678">
    <property type="term" value="F:DNA helicase activity"/>
    <property type="evidence" value="ECO:0007669"/>
    <property type="project" value="InterPro"/>
</dbReference>
<dbReference type="InterPro" id="IPR014013">
    <property type="entry name" value="Helic_SF1/SF2_ATP-bd_DinG/Rad3"/>
</dbReference>
<evidence type="ECO:0000256" key="17">
    <source>
        <dbReference type="SAM" id="Coils"/>
    </source>
</evidence>
<evidence type="ECO:0000256" key="3">
    <source>
        <dbReference type="ARBA" id="ARBA00022723"/>
    </source>
</evidence>
<comment type="caution">
    <text evidence="20">The sequence shown here is derived from an EMBL/GenBank/DDBJ whole genome shotgun (WGS) entry which is preliminary data.</text>
</comment>
<dbReference type="SUPFAM" id="SSF52540">
    <property type="entry name" value="P-loop containing nucleoside triphosphate hydrolases"/>
    <property type="match status" value="2"/>
</dbReference>
<proteinExistence type="inferred from homology"/>
<evidence type="ECO:0000313" key="21">
    <source>
        <dbReference type="Proteomes" id="UP001219934"/>
    </source>
</evidence>
<evidence type="ECO:0000256" key="1">
    <source>
        <dbReference type="ARBA" id="ARBA00004123"/>
    </source>
</evidence>
<keyword evidence="8" id="KW-0067">ATP-binding</keyword>
<dbReference type="InterPro" id="IPR013020">
    <property type="entry name" value="Rad3/Chl1-like"/>
</dbReference>
<dbReference type="GO" id="GO:0090657">
    <property type="term" value="P:telomeric loop disassembly"/>
    <property type="evidence" value="ECO:0007669"/>
    <property type="project" value="TreeGrafter"/>
</dbReference>
<dbReference type="PANTHER" id="PTHR11472:SF34">
    <property type="entry name" value="REGULATOR OF TELOMERE ELONGATION HELICASE 1"/>
    <property type="match status" value="1"/>
</dbReference>
<dbReference type="InterPro" id="IPR014001">
    <property type="entry name" value="Helicase_ATP-bd"/>
</dbReference>
<dbReference type="GO" id="GO:0010569">
    <property type="term" value="P:regulation of double-strand break repair via homologous recombination"/>
    <property type="evidence" value="ECO:0007669"/>
    <property type="project" value="TreeGrafter"/>
</dbReference>
<dbReference type="CDD" id="cd13932">
    <property type="entry name" value="HN_RTEL1"/>
    <property type="match status" value="1"/>
</dbReference>
<reference evidence="20" key="1">
    <citation type="submission" date="2022-11" db="EMBL/GenBank/DDBJ databases">
        <title>Chromosome-level genome of Pogonophryne albipinna.</title>
        <authorList>
            <person name="Jo E."/>
        </authorList>
    </citation>
    <scope>NUCLEOTIDE SEQUENCE</scope>
    <source>
        <strain evidence="20">SGF0006</strain>
        <tissue evidence="20">Muscle</tissue>
    </source>
</reference>
<dbReference type="GO" id="GO:0016818">
    <property type="term" value="F:hydrolase activity, acting on acid anhydrides, in phosphorus-containing anhydrides"/>
    <property type="evidence" value="ECO:0007669"/>
    <property type="project" value="InterPro"/>
</dbReference>
<evidence type="ECO:0000256" key="7">
    <source>
        <dbReference type="ARBA" id="ARBA00022806"/>
    </source>
</evidence>
<dbReference type="GO" id="GO:0045910">
    <property type="term" value="P:negative regulation of DNA recombination"/>
    <property type="evidence" value="ECO:0007669"/>
    <property type="project" value="TreeGrafter"/>
</dbReference>
<keyword evidence="2" id="KW-0004">4Fe-4S</keyword>
<dbReference type="GO" id="GO:0006260">
    <property type="term" value="P:DNA replication"/>
    <property type="evidence" value="ECO:0007669"/>
    <property type="project" value="InterPro"/>
</dbReference>
<keyword evidence="21" id="KW-1185">Reference proteome</keyword>
<evidence type="ECO:0000256" key="8">
    <source>
        <dbReference type="ARBA" id="ARBA00022840"/>
    </source>
</evidence>
<evidence type="ECO:0000256" key="14">
    <source>
        <dbReference type="ARBA" id="ARBA00023242"/>
    </source>
</evidence>
<dbReference type="GO" id="GO:0003677">
    <property type="term" value="F:DNA binding"/>
    <property type="evidence" value="ECO:0007669"/>
    <property type="project" value="UniProtKB-KW"/>
</dbReference>
<keyword evidence="4" id="KW-0547">Nucleotide-binding</keyword>
<dbReference type="HAMAP" id="MF_03065">
    <property type="entry name" value="RTEL1"/>
    <property type="match status" value="1"/>
</dbReference>
<keyword evidence="3" id="KW-0479">Metal-binding</keyword>
<feature type="region of interest" description="Disordered" evidence="18">
    <location>
        <begin position="1034"/>
        <end position="1053"/>
    </location>
</feature>
<evidence type="ECO:0000256" key="5">
    <source>
        <dbReference type="ARBA" id="ARBA00022763"/>
    </source>
</evidence>
<keyword evidence="12" id="KW-0234">DNA repair</keyword>
<evidence type="ECO:0000256" key="6">
    <source>
        <dbReference type="ARBA" id="ARBA00022801"/>
    </source>
</evidence>
<evidence type="ECO:0000256" key="18">
    <source>
        <dbReference type="SAM" id="MobiDB-lite"/>
    </source>
</evidence>
<keyword evidence="10" id="KW-0411">Iron-sulfur</keyword>
<dbReference type="InterPro" id="IPR057498">
    <property type="entry name" value="Rtel1_ARCH"/>
</dbReference>
<dbReference type="NCBIfam" id="TIGR00604">
    <property type="entry name" value="rad3"/>
    <property type="match status" value="1"/>
</dbReference>
<dbReference type="GO" id="GO:0051539">
    <property type="term" value="F:4 iron, 4 sulfur cluster binding"/>
    <property type="evidence" value="ECO:0007669"/>
    <property type="project" value="UniProtKB-KW"/>
</dbReference>
<dbReference type="EMBL" id="JAPTMU010000012">
    <property type="protein sequence ID" value="KAJ4933781.1"/>
    <property type="molecule type" value="Genomic_DNA"/>
</dbReference>
<dbReference type="GO" id="GO:0006310">
    <property type="term" value="P:DNA recombination"/>
    <property type="evidence" value="ECO:0007669"/>
    <property type="project" value="InterPro"/>
</dbReference>
<dbReference type="InterPro" id="IPR027417">
    <property type="entry name" value="P-loop_NTPase"/>
</dbReference>
<dbReference type="Pfam" id="PF06733">
    <property type="entry name" value="DEAD_2"/>
    <property type="match status" value="1"/>
</dbReference>
<dbReference type="GO" id="GO:0070182">
    <property type="term" value="F:DNA polymerase binding"/>
    <property type="evidence" value="ECO:0007669"/>
    <property type="project" value="TreeGrafter"/>
</dbReference>
<dbReference type="Pfam" id="PF23109">
    <property type="entry name" value="ARCH_RTEL1"/>
    <property type="match status" value="1"/>
</dbReference>
<keyword evidence="5" id="KW-0227">DNA damage</keyword>
<keyword evidence="9" id="KW-0408">Iron</keyword>
<comment type="subcellular location">
    <subcellularLocation>
        <location evidence="1">Nucleus</location>
    </subcellularLocation>
</comment>
<name>A0AAD6AXB2_9TELE</name>
<dbReference type="SMART" id="SM00488">
    <property type="entry name" value="DEXDc2"/>
    <property type="match status" value="1"/>
</dbReference>
<dbReference type="Pfam" id="PF13307">
    <property type="entry name" value="Helicase_C_2"/>
    <property type="match status" value="1"/>
</dbReference>
<dbReference type="GO" id="GO:0005634">
    <property type="term" value="C:nucleus"/>
    <property type="evidence" value="ECO:0007669"/>
    <property type="project" value="UniProtKB-SubCell"/>
</dbReference>
<evidence type="ECO:0000259" key="19">
    <source>
        <dbReference type="PROSITE" id="PS51193"/>
    </source>
</evidence>
<dbReference type="Gene3D" id="3.40.50.300">
    <property type="entry name" value="P-loop containing nucleotide triphosphate hydrolases"/>
    <property type="match status" value="2"/>
</dbReference>
<dbReference type="Gene3D" id="1.20.1160.20">
    <property type="match status" value="2"/>
</dbReference>
<evidence type="ECO:0000256" key="16">
    <source>
        <dbReference type="ARBA" id="ARBA00073810"/>
    </source>
</evidence>
<dbReference type="SMART" id="SM00491">
    <property type="entry name" value="HELICc2"/>
    <property type="match status" value="1"/>
</dbReference>
<sequence length="1879" mass="210338">MTSLTLKGVTVNFPFVPYDCQKDYMSKVIECLQEKANGVLESPTGTGKTLCLLCATLAWRERFKDTISARKVTERLKGEEMLSNTPLSSWGTAATDGDTPTYYTDVPKIIYASRTHSQLAQVIKELKNTSYNNHVKVHSCRAKVSTRSCVYYNNVEEKSTDKELVNSVLDVEDLVKFGNKQRVCPYYLSRSLKQQADIVFTPYNYLLDPKSRRAHNIELNGAVVIFDEAHNVEKTCEESTSFDLTPYDVASAITAVDRLLAEQAKEASHGDTVSDFNVESLNSGLKLELATIAKIKQILLDLETVIDSYDVPNEVGITKPGIFIYELLERAHLTYSSKTAVQEALEQITGYLAGQPGVFVNTSGLQQLTNIIQLVFCGEPSEKEKQQQMETNTAHFKVHIHQDTSHQKKNQSMDKQGNILSYWCFSPGYSMQSLVDQGVRCIILTSGTLSPLSSFTSEMRIKFPVSLENSHVIERDQIFVSVIERGPDGEQLSSAFARRFIPENMSSLGKTVANLSRVVPHGLLVFFPSFSVMEKTLDFWRANGHADRIETVKPMFVEPRGKGTFNEVMDGYYNKVNDPSSKGGSFFAVCRGKASEGLDFADTFGRGVVITGLPFPPRMDPRVVLKMQFLDEMCRKKAPGVKEWYSQQAFRAVNQAIGRVIRHKDDYGAILLCDQRFKSSNARAQLPSWVRPYVRVYSSFGNVIRDLSQFFRVAQKLRPVAEKKGAAESCEAVCLSAPLSSCSTSCSTSCSPSQSSITQKAKVLDTHLPSLKRRRLNDHSGAAGMARICVEYECELQESQRRPANLLDALERGDHHSGEDEGAAVGEEKCDKRMDDEMRRGKRKIKLVQQQKKSQVSETVSGEGTSSRVKGFLAEMKKSLSQCNFEQIVQTLQTYKKTDDLDVLLTDTAVLTEDANTYSLLRGLYQFIRPHHKQRFDERCRDLTGGGCGYEPSHSLSVEEKKALLNSAAVRRPAVGVTPPPSTCSQLNTEQLNKGGLHLSQRPHTAAVRRHAVGVTPPPSTCSQLNTEQLNKGGLHLSQRPHTGSAPKTEAHASFQADVKKAIGAEKTALLLQAIQSYKRSDCYEALVGTAVSLFTERDQDFQLLIRFGSFIPPRHKKQYEEMLQALSGQSSSAEVPASSEDTSRLFAAMFPDSEIAAQFACGESKCSYVCTYGLAPYFKRLILTDVSKQTAYVVLFDETMNHHLQSKQMDVHVRLWDGAEVKTKYIGSEFLGHSTAIDIMEKMSKELSETGVNNLIQLSMDGPHVNWKVFELLQKEMQKQADKSLLNIGSCGLHVLHNAFRDGCKATGWDIEHILSSLYWLFHDCPARREDFVTATGCNTVMLKFCRVRWIENVTVSDRALKFWPYVTTYVELVNKGDLPDPKVKSFEAVKKSSKDPLFIPKVMIFNSIAREIKPFLTLYQTDKPMLPFFSEDLFQLMKGLMGRFFKEEPMKEATTVLKLLHIPLQDSSIHKDATKINLGFSAETCLKQLRSINKVSERQALELRMECKTFLIKLLEKLQNKAPVNQQLVRSMRCLDPRYMAESKEVCLAQMKRILHHLVGANHVEESVCDDILREFSEFCDFAALQANFREFEPITDRVDTLLHSTMGANKAFSKVWHVVKMLLVLSHGQASVERGFSINKELIVENQKEASLVAQRLIVGHIRAVGGVTNVQLTKELLNSVSGARQRYHSYLDDQKRANAKEKGVQKRKALADELDELKKKRARVQNDIGELEKSADEYADKAESSVAFPPKTEARKRKIEALTAGYAHSSRILVRGLTAQQKVTTASLKASWVLAKHNRPFTDAEVFKEVMVTVLEELVTDKSMDGVIASVKQVSLSARSAIRCIEALSDAVQGVIIKGLSQANYFSLAIDESTD</sequence>
<dbReference type="InterPro" id="IPR006554">
    <property type="entry name" value="Helicase-like_DEXD_c2"/>
</dbReference>
<feature type="coiled-coil region" evidence="17">
    <location>
        <begin position="1704"/>
        <end position="1745"/>
    </location>
</feature>
<dbReference type="GO" id="GO:0046872">
    <property type="term" value="F:metal ion binding"/>
    <property type="evidence" value="ECO:0007669"/>
    <property type="project" value="UniProtKB-KW"/>
</dbReference>
<feature type="domain" description="Helicase ATP-binding" evidence="19">
    <location>
        <begin position="7"/>
        <end position="299"/>
    </location>
</feature>
<evidence type="ECO:0000256" key="2">
    <source>
        <dbReference type="ARBA" id="ARBA00022485"/>
    </source>
</evidence>
<organism evidence="20 21">
    <name type="scientific">Pogonophryne albipinna</name>
    <dbReference type="NCBI Taxonomy" id="1090488"/>
    <lineage>
        <taxon>Eukaryota</taxon>
        <taxon>Metazoa</taxon>
        <taxon>Chordata</taxon>
        <taxon>Craniata</taxon>
        <taxon>Vertebrata</taxon>
        <taxon>Euteleostomi</taxon>
        <taxon>Actinopterygii</taxon>
        <taxon>Neopterygii</taxon>
        <taxon>Teleostei</taxon>
        <taxon>Neoteleostei</taxon>
        <taxon>Acanthomorphata</taxon>
        <taxon>Eupercaria</taxon>
        <taxon>Perciformes</taxon>
        <taxon>Notothenioidei</taxon>
        <taxon>Pogonophryne</taxon>
    </lineage>
</organism>
<evidence type="ECO:0000313" key="20">
    <source>
        <dbReference type="EMBL" id="KAJ4933781.1"/>
    </source>
</evidence>
<dbReference type="InterPro" id="IPR045028">
    <property type="entry name" value="DinG/Rad3-like"/>
</dbReference>
<keyword evidence="6" id="KW-0378">Hydrolase</keyword>
<evidence type="ECO:0000256" key="12">
    <source>
        <dbReference type="ARBA" id="ARBA00023204"/>
    </source>
</evidence>
<evidence type="ECO:0000256" key="4">
    <source>
        <dbReference type="ARBA" id="ARBA00022741"/>
    </source>
</evidence>
<keyword evidence="7" id="KW-0347">Helicase</keyword>
<dbReference type="InterPro" id="IPR010614">
    <property type="entry name" value="RAD3-like_helicase_DEAD"/>
</dbReference>
<dbReference type="SMART" id="SM00487">
    <property type="entry name" value="DEXDc"/>
    <property type="match status" value="1"/>
</dbReference>
<evidence type="ECO:0000256" key="11">
    <source>
        <dbReference type="ARBA" id="ARBA00023125"/>
    </source>
</evidence>
<evidence type="ECO:0000256" key="10">
    <source>
        <dbReference type="ARBA" id="ARBA00023014"/>
    </source>
</evidence>
<evidence type="ECO:0000256" key="15">
    <source>
        <dbReference type="ARBA" id="ARBA00049360"/>
    </source>
</evidence>